<proteinExistence type="predicted"/>
<gene>
    <name evidence="2" type="ORF">GJR96_15905</name>
</gene>
<feature type="transmembrane region" description="Helical" evidence="1">
    <location>
        <begin position="26"/>
        <end position="46"/>
    </location>
</feature>
<feature type="transmembrane region" description="Helical" evidence="1">
    <location>
        <begin position="236"/>
        <end position="257"/>
    </location>
</feature>
<keyword evidence="1" id="KW-1133">Transmembrane helix</keyword>
<dbReference type="RefSeq" id="WP_151164283.1">
    <property type="nucleotide sequence ID" value="NZ_WKJO01000002.1"/>
</dbReference>
<name>A0A6A8GMF3_9EURY</name>
<keyword evidence="1" id="KW-0812">Transmembrane</keyword>
<dbReference type="AlphaFoldDB" id="A0A6A8GMF3"/>
<keyword evidence="1" id="KW-0472">Membrane</keyword>
<feature type="transmembrane region" description="Helical" evidence="1">
    <location>
        <begin position="210"/>
        <end position="230"/>
    </location>
</feature>
<comment type="caution">
    <text evidence="2">The sequence shown here is derived from an EMBL/GenBank/DDBJ whole genome shotgun (WGS) entry which is preliminary data.</text>
</comment>
<protein>
    <submittedName>
        <fullName evidence="2">Uncharacterized protein</fullName>
    </submittedName>
</protein>
<feature type="transmembrane region" description="Helical" evidence="1">
    <location>
        <begin position="127"/>
        <end position="160"/>
    </location>
</feature>
<keyword evidence="3" id="KW-1185">Reference proteome</keyword>
<accession>A0A6A8GMF3</accession>
<evidence type="ECO:0000313" key="3">
    <source>
        <dbReference type="Proteomes" id="UP000439022"/>
    </source>
</evidence>
<evidence type="ECO:0000313" key="2">
    <source>
        <dbReference type="EMBL" id="MRX23437.1"/>
    </source>
</evidence>
<feature type="transmembrane region" description="Helical" evidence="1">
    <location>
        <begin position="75"/>
        <end position="100"/>
    </location>
</feature>
<reference evidence="2 3" key="1">
    <citation type="submission" date="2019-11" db="EMBL/GenBank/DDBJ databases">
        <title>Whole genome sequence of Haloferax sp. MBLA0076.</title>
        <authorList>
            <person name="Seo M.-J."/>
            <person name="Cho E.-S."/>
        </authorList>
    </citation>
    <scope>NUCLEOTIDE SEQUENCE [LARGE SCALE GENOMIC DNA]</scope>
    <source>
        <strain evidence="2 3">MBLA0076</strain>
    </source>
</reference>
<organism evidence="2 3">
    <name type="scientific">Haloferax litoreum</name>
    <dbReference type="NCBI Taxonomy" id="2666140"/>
    <lineage>
        <taxon>Archaea</taxon>
        <taxon>Methanobacteriati</taxon>
        <taxon>Methanobacteriota</taxon>
        <taxon>Stenosarchaea group</taxon>
        <taxon>Halobacteria</taxon>
        <taxon>Halobacteriales</taxon>
        <taxon>Haloferacaceae</taxon>
        <taxon>Haloferax</taxon>
    </lineage>
</organism>
<sequence length="267" mass="27929">MSSTPGWQTLAKAIIWSELRGRSWRLFAFPVGAGLLFLGLLGVTAVSPDVLTGTTREALATQAGQFFTGTEDDTALLLAMLVIQGPFFIAMISAVLSVLVTQTGVGQRLAAGELELLLSGPYREREVFVALVVGSFALALLMTAVLMSIAIAGSAFVLAWAEVSLTAGALRLMVTGLLTPVPLTLWATFVAVVVYLRFPETPVNGTEPGNILIMVGILPAVSLVVLPTAVPSIDPILLSVGGTIVSLGAVGVGWVTVSRWLDVKTLL</sequence>
<dbReference type="EMBL" id="WKJO01000002">
    <property type="protein sequence ID" value="MRX23437.1"/>
    <property type="molecule type" value="Genomic_DNA"/>
</dbReference>
<dbReference type="Proteomes" id="UP000439022">
    <property type="component" value="Unassembled WGS sequence"/>
</dbReference>
<evidence type="ECO:0000256" key="1">
    <source>
        <dbReference type="SAM" id="Phobius"/>
    </source>
</evidence>
<feature type="transmembrane region" description="Helical" evidence="1">
    <location>
        <begin position="172"/>
        <end position="198"/>
    </location>
</feature>